<accession>F5IUQ0</accession>
<evidence type="ECO:0000256" key="1">
    <source>
        <dbReference type="SAM" id="Phobius"/>
    </source>
</evidence>
<keyword evidence="1" id="KW-0812">Transmembrane</keyword>
<dbReference type="RefSeq" id="WP_006798715.1">
    <property type="nucleotide sequence ID" value="NZ_GL891980.1"/>
</dbReference>
<dbReference type="AlphaFoldDB" id="F5IUQ0"/>
<keyword evidence="3" id="KW-1185">Reference proteome</keyword>
<keyword evidence="1" id="KW-0472">Membrane</keyword>
<gene>
    <name evidence="2" type="ORF">HMPREF9455_01200</name>
</gene>
<name>F5IUQ0_9BACT</name>
<dbReference type="SUPFAM" id="SSF53756">
    <property type="entry name" value="UDP-Glycosyltransferase/glycogen phosphorylase"/>
    <property type="match status" value="1"/>
</dbReference>
<evidence type="ECO:0000313" key="3">
    <source>
        <dbReference type="Proteomes" id="UP000004913"/>
    </source>
</evidence>
<feature type="transmembrane region" description="Helical" evidence="1">
    <location>
        <begin position="67"/>
        <end position="85"/>
    </location>
</feature>
<dbReference type="Proteomes" id="UP000004913">
    <property type="component" value="Unassembled WGS sequence"/>
</dbReference>
<organism evidence="2 3">
    <name type="scientific">Dysgonomonas gadei ATCC BAA-286</name>
    <dbReference type="NCBI Taxonomy" id="742766"/>
    <lineage>
        <taxon>Bacteria</taxon>
        <taxon>Pseudomonadati</taxon>
        <taxon>Bacteroidota</taxon>
        <taxon>Bacteroidia</taxon>
        <taxon>Bacteroidales</taxon>
        <taxon>Dysgonomonadaceae</taxon>
        <taxon>Dysgonomonas</taxon>
    </lineage>
</organism>
<protein>
    <recommendedName>
        <fullName evidence="4">Glycosyl transferase family 1 domain-containing protein</fullName>
    </recommendedName>
</protein>
<sequence length="327" mass="38499">MKKRIYLFPMRDIETLKEKNPYTYNLTVSLQQNFNIVNYGQKLSWYDIPINIFRTDFFYFNWIENSSFIKAVIFIFLFYLIKLFGKKIIWTHHNLQPHGSNEKVGKFLISFMAKKSDFVILHTTESYQALKLDISDDRVLLFPHPVFSMMQPEITTGKKYDILIWGNIRKSKGIEEFLEFLSEKRMLNRLKIKIIGKFESEEYFNFFCERYIGSNISISNKYIESEELDKLHLEARLVFFPYTGKSVFNSGALITSLPKGSLIVGPNVGAFKEMAAQGIILAYHDFGDVIKYLEENSTLPDYKTKIELYCKKNTWGNFSNFLKNKLY</sequence>
<comment type="caution">
    <text evidence="2">The sequence shown here is derived from an EMBL/GenBank/DDBJ whole genome shotgun (WGS) entry which is preliminary data.</text>
</comment>
<evidence type="ECO:0000313" key="2">
    <source>
        <dbReference type="EMBL" id="EGK02950.1"/>
    </source>
</evidence>
<dbReference type="Gene3D" id="3.40.50.2000">
    <property type="entry name" value="Glycogen Phosphorylase B"/>
    <property type="match status" value="1"/>
</dbReference>
<dbReference type="EMBL" id="ADLV01000015">
    <property type="protein sequence ID" value="EGK02950.1"/>
    <property type="molecule type" value="Genomic_DNA"/>
</dbReference>
<dbReference type="STRING" id="742766.HMPREF9455_01200"/>
<evidence type="ECO:0008006" key="4">
    <source>
        <dbReference type="Google" id="ProtNLM"/>
    </source>
</evidence>
<dbReference type="eggNOG" id="COG0438">
    <property type="taxonomic scope" value="Bacteria"/>
</dbReference>
<proteinExistence type="predicted"/>
<reference evidence="2 3" key="1">
    <citation type="submission" date="2011-04" db="EMBL/GenBank/DDBJ databases">
        <title>The Genome Sequence of Dysgonomonas gadei ATCC BAA-286.</title>
        <authorList>
            <consortium name="The Broad Institute Genome Sequencing Platform"/>
            <person name="Earl A."/>
            <person name="Ward D."/>
            <person name="Feldgarden M."/>
            <person name="Gevers D."/>
            <person name="Pudlo N."/>
            <person name="Martens E."/>
            <person name="Allen-Vercoe E."/>
            <person name="Young S.K."/>
            <person name="Zeng Q."/>
            <person name="Gargeya S."/>
            <person name="Fitzgerald M."/>
            <person name="Haas B."/>
            <person name="Abouelleil A."/>
            <person name="Alvarado L."/>
            <person name="Arachchi H.M."/>
            <person name="Berlin A."/>
            <person name="Brown A."/>
            <person name="Chapman S.B."/>
            <person name="Chen Z."/>
            <person name="Dunbar C."/>
            <person name="Freedman E."/>
            <person name="Gearin G."/>
            <person name="Gellesch M."/>
            <person name="Goldberg J."/>
            <person name="Griggs A."/>
            <person name="Gujja S."/>
            <person name="Heiman D."/>
            <person name="Howarth C."/>
            <person name="Larson L."/>
            <person name="Lui A."/>
            <person name="MacDonald P.J.P."/>
            <person name="Mehta T."/>
            <person name="Montmayeur A."/>
            <person name="Murphy C."/>
            <person name="Neiman D."/>
            <person name="Pearson M."/>
            <person name="Priest M."/>
            <person name="Roberts A."/>
            <person name="Saif S."/>
            <person name="Shea T."/>
            <person name="Shenoy N."/>
            <person name="Sisk P."/>
            <person name="Stolte C."/>
            <person name="Sykes S."/>
            <person name="Yandava C."/>
            <person name="Wortman J."/>
            <person name="Nusbaum C."/>
            <person name="Birren B."/>
        </authorList>
    </citation>
    <scope>NUCLEOTIDE SEQUENCE [LARGE SCALE GENOMIC DNA]</scope>
    <source>
        <strain evidence="2 3">ATCC BAA-286</strain>
    </source>
</reference>
<keyword evidence="1" id="KW-1133">Transmembrane helix</keyword>
<dbReference type="HOGENOM" id="CLU_009583_6_0_10"/>
<dbReference type="OrthoDB" id="9765330at2"/>